<evidence type="ECO:0000256" key="3">
    <source>
        <dbReference type="ARBA" id="ARBA00022475"/>
    </source>
</evidence>
<evidence type="ECO:0000256" key="2">
    <source>
        <dbReference type="ARBA" id="ARBA00008685"/>
    </source>
</evidence>
<protein>
    <recommendedName>
        <fullName evidence="10">Ionotropic glutamate receptor C-terminal domain-containing protein</fullName>
    </recommendedName>
</protein>
<dbReference type="InterPro" id="IPR052192">
    <property type="entry name" value="Insect_Ionotropic_Sensory_Rcpt"/>
</dbReference>
<keyword evidence="12" id="KW-1185">Reference proteome</keyword>
<proteinExistence type="inferred from homology"/>
<name>A0AAN8ZU51_HALRR</name>
<keyword evidence="8" id="KW-0325">Glycoprotein</keyword>
<keyword evidence="4 9" id="KW-0812">Transmembrane</keyword>
<dbReference type="GO" id="GO:0005886">
    <property type="term" value="C:plasma membrane"/>
    <property type="evidence" value="ECO:0007669"/>
    <property type="project" value="UniProtKB-SubCell"/>
</dbReference>
<dbReference type="SUPFAM" id="SSF53850">
    <property type="entry name" value="Periplasmic binding protein-like II"/>
    <property type="match status" value="1"/>
</dbReference>
<keyword evidence="3" id="KW-1003">Cell membrane</keyword>
<evidence type="ECO:0000256" key="5">
    <source>
        <dbReference type="ARBA" id="ARBA00022989"/>
    </source>
</evidence>
<dbReference type="Proteomes" id="UP001381693">
    <property type="component" value="Unassembled WGS sequence"/>
</dbReference>
<organism evidence="11 12">
    <name type="scientific">Halocaridina rubra</name>
    <name type="common">Hawaiian red shrimp</name>
    <dbReference type="NCBI Taxonomy" id="373956"/>
    <lineage>
        <taxon>Eukaryota</taxon>
        <taxon>Metazoa</taxon>
        <taxon>Ecdysozoa</taxon>
        <taxon>Arthropoda</taxon>
        <taxon>Crustacea</taxon>
        <taxon>Multicrustacea</taxon>
        <taxon>Malacostraca</taxon>
        <taxon>Eumalacostraca</taxon>
        <taxon>Eucarida</taxon>
        <taxon>Decapoda</taxon>
        <taxon>Pleocyemata</taxon>
        <taxon>Caridea</taxon>
        <taxon>Atyoidea</taxon>
        <taxon>Atyidae</taxon>
        <taxon>Halocaridina</taxon>
    </lineage>
</organism>
<evidence type="ECO:0000256" key="1">
    <source>
        <dbReference type="ARBA" id="ARBA00004651"/>
    </source>
</evidence>
<dbReference type="InterPro" id="IPR001320">
    <property type="entry name" value="Iontro_rcpt_C"/>
</dbReference>
<keyword evidence="5 9" id="KW-1133">Transmembrane helix</keyword>
<comment type="caution">
    <text evidence="11">The sequence shown here is derived from an EMBL/GenBank/DDBJ whole genome shotgun (WGS) entry which is preliminary data.</text>
</comment>
<dbReference type="Pfam" id="PF00060">
    <property type="entry name" value="Lig_chan"/>
    <property type="match status" value="1"/>
</dbReference>
<dbReference type="Gene3D" id="1.10.287.70">
    <property type="match status" value="1"/>
</dbReference>
<reference evidence="11 12" key="1">
    <citation type="submission" date="2023-11" db="EMBL/GenBank/DDBJ databases">
        <title>Halocaridina rubra genome assembly.</title>
        <authorList>
            <person name="Smith C."/>
        </authorList>
    </citation>
    <scope>NUCLEOTIDE SEQUENCE [LARGE SCALE GENOMIC DNA]</scope>
    <source>
        <strain evidence="11">EP-1</strain>
        <tissue evidence="11">Whole</tissue>
    </source>
</reference>
<keyword evidence="7" id="KW-0675">Receptor</keyword>
<evidence type="ECO:0000256" key="9">
    <source>
        <dbReference type="SAM" id="Phobius"/>
    </source>
</evidence>
<accession>A0AAN8ZU51</accession>
<comment type="subcellular location">
    <subcellularLocation>
        <location evidence="1">Cell membrane</location>
        <topology evidence="1">Multi-pass membrane protein</topology>
    </subcellularLocation>
</comment>
<dbReference type="AlphaFoldDB" id="A0AAN8ZU51"/>
<evidence type="ECO:0000313" key="11">
    <source>
        <dbReference type="EMBL" id="KAK7040959.1"/>
    </source>
</evidence>
<dbReference type="GO" id="GO:0050906">
    <property type="term" value="P:detection of stimulus involved in sensory perception"/>
    <property type="evidence" value="ECO:0007669"/>
    <property type="project" value="UniProtKB-ARBA"/>
</dbReference>
<keyword evidence="6 9" id="KW-0472">Membrane</keyword>
<evidence type="ECO:0000313" key="12">
    <source>
        <dbReference type="Proteomes" id="UP001381693"/>
    </source>
</evidence>
<dbReference type="PANTHER" id="PTHR42643:SF24">
    <property type="entry name" value="IONOTROPIC RECEPTOR 60A"/>
    <property type="match status" value="1"/>
</dbReference>
<feature type="transmembrane region" description="Helical" evidence="9">
    <location>
        <begin position="196"/>
        <end position="215"/>
    </location>
</feature>
<evidence type="ECO:0000256" key="7">
    <source>
        <dbReference type="ARBA" id="ARBA00023170"/>
    </source>
</evidence>
<dbReference type="GO" id="GO:0015276">
    <property type="term" value="F:ligand-gated monoatomic ion channel activity"/>
    <property type="evidence" value="ECO:0007669"/>
    <property type="project" value="InterPro"/>
</dbReference>
<gene>
    <name evidence="11" type="ORF">SK128_021680</name>
</gene>
<dbReference type="EMBL" id="JAXCGZ010021922">
    <property type="protein sequence ID" value="KAK7040959.1"/>
    <property type="molecule type" value="Genomic_DNA"/>
</dbReference>
<feature type="non-terminal residue" evidence="11">
    <location>
        <position position="412"/>
    </location>
</feature>
<comment type="similarity">
    <text evidence="2">Belongs to the glutamate-gated ion channel (TC 1.A.10.1) family.</text>
</comment>
<sequence>MTIYGDPENPRLTGTLIDILEIFAERLGFCYKFMLPSEATGGLRLPNGTWTGAVHSILDGSANFTGLVLVNADRVKYLDISEYLFIDEHSAAYMRPTLDSDIEGFYKPYTYTVWILVMFSIATMATAYLLIGKFYNKFLQSSHLNQSSNTSEDDPGNAESVNETKKSFFSSVYDAGLWSLATILCQPMPWEKPGESMRLLSCMWLLISFVIGSVYRSNLMAMLILPKVTLPFDNLAELTETNIPVWTMTHSILHIAALNMPNTTSLGKLRKQLVGVDGPPDVSVAVRGLLSGELAVAVPLSGIHQTIHSTFSATGKCTSYIMSENFLKTTMASLAFPKGTHWKKKLDPIIVRLREAGIFSYIYKKFVFNATECLKPVGSFDLSRPKALDLKNFYGVFMLYGGEDECQKGHYT</sequence>
<feature type="transmembrane region" description="Helical" evidence="9">
    <location>
        <begin position="111"/>
        <end position="131"/>
    </location>
</feature>
<dbReference type="Gene3D" id="3.40.190.10">
    <property type="entry name" value="Periplasmic binding protein-like II"/>
    <property type="match status" value="1"/>
</dbReference>
<evidence type="ECO:0000256" key="8">
    <source>
        <dbReference type="ARBA" id="ARBA00023180"/>
    </source>
</evidence>
<evidence type="ECO:0000256" key="6">
    <source>
        <dbReference type="ARBA" id="ARBA00023136"/>
    </source>
</evidence>
<dbReference type="PANTHER" id="PTHR42643">
    <property type="entry name" value="IONOTROPIC RECEPTOR 20A-RELATED"/>
    <property type="match status" value="1"/>
</dbReference>
<evidence type="ECO:0000256" key="4">
    <source>
        <dbReference type="ARBA" id="ARBA00022692"/>
    </source>
</evidence>
<feature type="domain" description="Ionotropic glutamate receptor C-terminal" evidence="10">
    <location>
        <begin position="111"/>
        <end position="401"/>
    </location>
</feature>
<evidence type="ECO:0000259" key="10">
    <source>
        <dbReference type="Pfam" id="PF00060"/>
    </source>
</evidence>